<dbReference type="EC" id="1.1.1.133" evidence="3 6"/>
<organism evidence="8 9">
    <name type="scientific">Geopseudomonas guangdongensis</name>
    <dbReference type="NCBI Taxonomy" id="1245526"/>
    <lineage>
        <taxon>Bacteria</taxon>
        <taxon>Pseudomonadati</taxon>
        <taxon>Pseudomonadota</taxon>
        <taxon>Gammaproteobacteria</taxon>
        <taxon>Pseudomonadales</taxon>
        <taxon>Pseudomonadaceae</taxon>
        <taxon>Geopseudomonas</taxon>
    </lineage>
</organism>
<dbReference type="PANTHER" id="PTHR10491:SF4">
    <property type="entry name" value="METHIONINE ADENOSYLTRANSFERASE 2 SUBUNIT BETA"/>
    <property type="match status" value="1"/>
</dbReference>
<evidence type="ECO:0000313" key="9">
    <source>
        <dbReference type="Proteomes" id="UP000243063"/>
    </source>
</evidence>
<dbReference type="GO" id="GO:0008831">
    <property type="term" value="F:dTDP-4-dehydrorhamnose reductase activity"/>
    <property type="evidence" value="ECO:0007669"/>
    <property type="project" value="UniProtKB-EC"/>
</dbReference>
<dbReference type="EMBL" id="LT629780">
    <property type="protein sequence ID" value="SDU39917.1"/>
    <property type="molecule type" value="Genomic_DNA"/>
</dbReference>
<sequence length="302" mass="32384">MNRTNAAAPLRVLVTGAHGQLGRELLRHAPADWTVVGLGAAQLDIRDAAQVAAQVERVRPQLIVNAAAYTAVDRAETEPARAWAVNRDGAAHLAQAAQQRGIALFQLSSDYVFAGDLRRPYREEDACRPLGVYGASKLGGERAVRAGCSRHLILRSSWVFGAHGHNFVKTMLRLAGTHPELAVVADQLGCPTPAAYLAQVLWQLAQRYRQQGDLAWGTYHCAGAPPCSWHAFALEIFRQAEALALLARTPQVRAIGSTDYPGAAQRPAYSVLDCGKLRATFGIAPADWRTALAGVLGELAAG</sequence>
<feature type="domain" description="RmlD-like substrate binding" evidence="7">
    <location>
        <begin position="11"/>
        <end position="299"/>
    </location>
</feature>
<dbReference type="UniPathway" id="UPA00124"/>
<comment type="function">
    <text evidence="6">Catalyzes the reduction of dTDP-6-deoxy-L-lyxo-4-hexulose to yield dTDP-L-rhamnose.</text>
</comment>
<dbReference type="SUPFAM" id="SSF51735">
    <property type="entry name" value="NAD(P)-binding Rossmann-fold domains"/>
    <property type="match status" value="1"/>
</dbReference>
<dbReference type="AlphaFoldDB" id="A0A1H2I710"/>
<dbReference type="InterPro" id="IPR036291">
    <property type="entry name" value="NAD(P)-bd_dom_sf"/>
</dbReference>
<dbReference type="NCBIfam" id="TIGR01214">
    <property type="entry name" value="rmlD"/>
    <property type="match status" value="1"/>
</dbReference>
<dbReference type="STRING" id="1245526.SAMN05216580_2770"/>
<accession>A0A1H2I710</accession>
<dbReference type="Pfam" id="PF04321">
    <property type="entry name" value="RmlD_sub_bind"/>
    <property type="match status" value="1"/>
</dbReference>
<proteinExistence type="inferred from homology"/>
<dbReference type="InterPro" id="IPR029903">
    <property type="entry name" value="RmlD-like-bd"/>
</dbReference>
<dbReference type="Gene3D" id="3.40.50.720">
    <property type="entry name" value="NAD(P)-binding Rossmann-like Domain"/>
    <property type="match status" value="1"/>
</dbReference>
<evidence type="ECO:0000256" key="2">
    <source>
        <dbReference type="ARBA" id="ARBA00010944"/>
    </source>
</evidence>
<keyword evidence="6" id="KW-0560">Oxidoreductase</keyword>
<protein>
    <recommendedName>
        <fullName evidence="4 6">dTDP-4-dehydrorhamnose reductase</fullName>
        <ecNumber evidence="3 6">1.1.1.133</ecNumber>
    </recommendedName>
</protein>
<evidence type="ECO:0000256" key="3">
    <source>
        <dbReference type="ARBA" id="ARBA00012929"/>
    </source>
</evidence>
<comment type="catalytic activity">
    <reaction evidence="5 6">
        <text>dTDP-beta-L-rhamnose + NADP(+) = dTDP-4-dehydro-beta-L-rhamnose + NADPH + H(+)</text>
        <dbReference type="Rhea" id="RHEA:21796"/>
        <dbReference type="ChEBI" id="CHEBI:15378"/>
        <dbReference type="ChEBI" id="CHEBI:57510"/>
        <dbReference type="ChEBI" id="CHEBI:57783"/>
        <dbReference type="ChEBI" id="CHEBI:58349"/>
        <dbReference type="ChEBI" id="CHEBI:62830"/>
        <dbReference type="EC" id="1.1.1.133"/>
    </reaction>
</comment>
<dbReference type="GO" id="GO:0009243">
    <property type="term" value="P:O antigen biosynthetic process"/>
    <property type="evidence" value="ECO:0007669"/>
    <property type="project" value="UniProtKB-UniPathway"/>
</dbReference>
<keyword evidence="6" id="KW-0521">NADP</keyword>
<keyword evidence="9" id="KW-1185">Reference proteome</keyword>
<dbReference type="PANTHER" id="PTHR10491">
    <property type="entry name" value="DTDP-4-DEHYDRORHAMNOSE REDUCTASE"/>
    <property type="match status" value="1"/>
</dbReference>
<evidence type="ECO:0000256" key="5">
    <source>
        <dbReference type="ARBA" id="ARBA00048200"/>
    </source>
</evidence>
<dbReference type="Proteomes" id="UP000243063">
    <property type="component" value="Chromosome I"/>
</dbReference>
<gene>
    <name evidence="8" type="ORF">SAMN05216580_2770</name>
</gene>
<evidence type="ECO:0000256" key="1">
    <source>
        <dbReference type="ARBA" id="ARBA00004781"/>
    </source>
</evidence>
<reference evidence="9" key="1">
    <citation type="submission" date="2016-10" db="EMBL/GenBank/DDBJ databases">
        <authorList>
            <person name="Varghese N."/>
            <person name="Submissions S."/>
        </authorList>
    </citation>
    <scope>NUCLEOTIDE SEQUENCE [LARGE SCALE GENOMIC DNA]</scope>
    <source>
        <strain evidence="9">CCTCC 2012022</strain>
    </source>
</reference>
<dbReference type="Gene3D" id="3.90.25.10">
    <property type="entry name" value="UDP-galactose 4-epimerase, domain 1"/>
    <property type="match status" value="1"/>
</dbReference>
<dbReference type="CDD" id="cd05254">
    <property type="entry name" value="dTDP_HR_like_SDR_e"/>
    <property type="match status" value="1"/>
</dbReference>
<dbReference type="UniPathway" id="UPA00281"/>
<evidence type="ECO:0000256" key="6">
    <source>
        <dbReference type="RuleBase" id="RU364082"/>
    </source>
</evidence>
<dbReference type="InterPro" id="IPR005913">
    <property type="entry name" value="dTDP_dehydrorham_reduct"/>
</dbReference>
<evidence type="ECO:0000313" key="8">
    <source>
        <dbReference type="EMBL" id="SDU39917.1"/>
    </source>
</evidence>
<comment type="similarity">
    <text evidence="2 6">Belongs to the dTDP-4-dehydrorhamnose reductase family.</text>
</comment>
<name>A0A1H2I710_9GAMM</name>
<evidence type="ECO:0000256" key="4">
    <source>
        <dbReference type="ARBA" id="ARBA00017099"/>
    </source>
</evidence>
<dbReference type="GO" id="GO:0019305">
    <property type="term" value="P:dTDP-rhamnose biosynthetic process"/>
    <property type="evidence" value="ECO:0007669"/>
    <property type="project" value="UniProtKB-UniPathway"/>
</dbReference>
<comment type="pathway">
    <text evidence="1 6">Carbohydrate biosynthesis; dTDP-L-rhamnose biosynthesis.</text>
</comment>
<comment type="cofactor">
    <cofactor evidence="6">
        <name>Mg(2+)</name>
        <dbReference type="ChEBI" id="CHEBI:18420"/>
    </cofactor>
    <text evidence="6">Binds 1 Mg(2+) ion per monomer.</text>
</comment>
<evidence type="ECO:0000259" key="7">
    <source>
        <dbReference type="Pfam" id="PF04321"/>
    </source>
</evidence>